<proteinExistence type="predicted"/>
<sequence length="25" mass="2821">MQFLDFLVTHLQGNSEDPGFGLLNK</sequence>
<dbReference type="EMBL" id="GGEC01028188">
    <property type="protein sequence ID" value="MBX08672.1"/>
    <property type="molecule type" value="Transcribed_RNA"/>
</dbReference>
<name>A0A2P2KSI6_RHIMU</name>
<protein>
    <submittedName>
        <fullName evidence="1">Beta-galactosidase</fullName>
    </submittedName>
</protein>
<evidence type="ECO:0000313" key="1">
    <source>
        <dbReference type="EMBL" id="MBX08672.1"/>
    </source>
</evidence>
<accession>A0A2P2KSI6</accession>
<organism evidence="1">
    <name type="scientific">Rhizophora mucronata</name>
    <name type="common">Asiatic mangrove</name>
    <dbReference type="NCBI Taxonomy" id="61149"/>
    <lineage>
        <taxon>Eukaryota</taxon>
        <taxon>Viridiplantae</taxon>
        <taxon>Streptophyta</taxon>
        <taxon>Embryophyta</taxon>
        <taxon>Tracheophyta</taxon>
        <taxon>Spermatophyta</taxon>
        <taxon>Magnoliopsida</taxon>
        <taxon>eudicotyledons</taxon>
        <taxon>Gunneridae</taxon>
        <taxon>Pentapetalae</taxon>
        <taxon>rosids</taxon>
        <taxon>fabids</taxon>
        <taxon>Malpighiales</taxon>
        <taxon>Rhizophoraceae</taxon>
        <taxon>Rhizophora</taxon>
    </lineage>
</organism>
<reference evidence="1" key="1">
    <citation type="submission" date="2018-02" db="EMBL/GenBank/DDBJ databases">
        <title>Rhizophora mucronata_Transcriptome.</title>
        <authorList>
            <person name="Meera S.P."/>
            <person name="Sreeshan A."/>
            <person name="Augustine A."/>
        </authorList>
    </citation>
    <scope>NUCLEOTIDE SEQUENCE</scope>
    <source>
        <tissue evidence="1">Leaf</tissue>
    </source>
</reference>
<dbReference type="AlphaFoldDB" id="A0A2P2KSI6"/>